<protein>
    <submittedName>
        <fullName evidence="2">Dynactin subunit p22 family protein</fullName>
    </submittedName>
</protein>
<accession>V6LJ09</accession>
<name>V6LJ09_9EUKA</name>
<dbReference type="EMBL" id="AUWU02000007">
    <property type="protein sequence ID" value="KAH0570949.1"/>
    <property type="molecule type" value="Genomic_DNA"/>
</dbReference>
<proteinExistence type="predicted"/>
<dbReference type="AlphaFoldDB" id="V6LJ09"/>
<keyword evidence="1" id="KW-0175">Coiled coil</keyword>
<reference evidence="3" key="2">
    <citation type="submission" date="2020-12" db="EMBL/GenBank/DDBJ databases">
        <title>New Spironucleus salmonicida genome in near-complete chromosomes.</title>
        <authorList>
            <person name="Xu F."/>
            <person name="Kurt Z."/>
            <person name="Jimenez-Gonzalez A."/>
            <person name="Astvaldsson A."/>
            <person name="Andersson J.O."/>
            <person name="Svard S.G."/>
        </authorList>
    </citation>
    <scope>NUCLEOTIDE SEQUENCE</scope>
    <source>
        <strain evidence="3">ATCC 50377</strain>
    </source>
</reference>
<evidence type="ECO:0000313" key="3">
    <source>
        <dbReference type="EMBL" id="KAH0570949.1"/>
    </source>
</evidence>
<dbReference type="VEuPathDB" id="GiardiaDB:SS50377_27242"/>
<sequence>MSIVQYFIQISIFVILPNISSKSFILNNSKIVLSAQMYQSLQNELLSLRSQRFGSRHIQSQRALSTRLPNMSSLMESPSVIKTPKLAPQLPDLQLSLQQLSDQLNEFNEEESSLVEEINSTYKLIDDITLSIKHLKNFSSRINGVSNTCDYHFSEVRLLGIALLKIKLQVSKIKQK</sequence>
<evidence type="ECO:0000313" key="2">
    <source>
        <dbReference type="EMBL" id="EST44328.1"/>
    </source>
</evidence>
<dbReference type="EMBL" id="KI546119">
    <property type="protein sequence ID" value="EST44328.1"/>
    <property type="molecule type" value="Genomic_DNA"/>
</dbReference>
<gene>
    <name evidence="2" type="ORF">SS50377_15867</name>
    <name evidence="3" type="ORF">SS50377_27242</name>
</gene>
<evidence type="ECO:0000256" key="1">
    <source>
        <dbReference type="SAM" id="Coils"/>
    </source>
</evidence>
<dbReference type="Proteomes" id="UP000018208">
    <property type="component" value="Unassembled WGS sequence"/>
</dbReference>
<organism evidence="2">
    <name type="scientific">Spironucleus salmonicida</name>
    <dbReference type="NCBI Taxonomy" id="348837"/>
    <lineage>
        <taxon>Eukaryota</taxon>
        <taxon>Metamonada</taxon>
        <taxon>Diplomonadida</taxon>
        <taxon>Hexamitidae</taxon>
        <taxon>Hexamitinae</taxon>
        <taxon>Spironucleus</taxon>
    </lineage>
</organism>
<reference evidence="2 3" key="1">
    <citation type="journal article" date="2014" name="PLoS Genet.">
        <title>The Genome of Spironucleus salmonicida Highlights a Fish Pathogen Adapted to Fluctuating Environments.</title>
        <authorList>
            <person name="Xu F."/>
            <person name="Jerlstrom-Hultqvist J."/>
            <person name="Einarsson E."/>
            <person name="Astvaldsson A."/>
            <person name="Svard S.G."/>
            <person name="Andersson J.O."/>
        </authorList>
    </citation>
    <scope>NUCLEOTIDE SEQUENCE</scope>
    <source>
        <strain evidence="3">ATCC 50377</strain>
    </source>
</reference>
<evidence type="ECO:0000313" key="4">
    <source>
        <dbReference type="Proteomes" id="UP000018208"/>
    </source>
</evidence>
<keyword evidence="4" id="KW-1185">Reference proteome</keyword>
<feature type="coiled-coil region" evidence="1">
    <location>
        <begin position="90"/>
        <end position="117"/>
    </location>
</feature>